<keyword evidence="3" id="KW-1185">Reference proteome</keyword>
<evidence type="ECO:0000313" key="2">
    <source>
        <dbReference type="EMBL" id="KAF2249444.1"/>
    </source>
</evidence>
<evidence type="ECO:0000313" key="3">
    <source>
        <dbReference type="Proteomes" id="UP000800094"/>
    </source>
</evidence>
<reference evidence="2" key="1">
    <citation type="journal article" date="2020" name="Stud. Mycol.">
        <title>101 Dothideomycetes genomes: a test case for predicting lifestyles and emergence of pathogens.</title>
        <authorList>
            <person name="Haridas S."/>
            <person name="Albert R."/>
            <person name="Binder M."/>
            <person name="Bloem J."/>
            <person name="Labutti K."/>
            <person name="Salamov A."/>
            <person name="Andreopoulos B."/>
            <person name="Baker S."/>
            <person name="Barry K."/>
            <person name="Bills G."/>
            <person name="Bluhm B."/>
            <person name="Cannon C."/>
            <person name="Castanera R."/>
            <person name="Culley D."/>
            <person name="Daum C."/>
            <person name="Ezra D."/>
            <person name="Gonzalez J."/>
            <person name="Henrissat B."/>
            <person name="Kuo A."/>
            <person name="Liang C."/>
            <person name="Lipzen A."/>
            <person name="Lutzoni F."/>
            <person name="Magnuson J."/>
            <person name="Mondo S."/>
            <person name="Nolan M."/>
            <person name="Ohm R."/>
            <person name="Pangilinan J."/>
            <person name="Park H.-J."/>
            <person name="Ramirez L."/>
            <person name="Alfaro M."/>
            <person name="Sun H."/>
            <person name="Tritt A."/>
            <person name="Yoshinaga Y."/>
            <person name="Zwiers L.-H."/>
            <person name="Turgeon B."/>
            <person name="Goodwin S."/>
            <person name="Spatafora J."/>
            <person name="Crous P."/>
            <person name="Grigoriev I."/>
        </authorList>
    </citation>
    <scope>NUCLEOTIDE SEQUENCE</scope>
    <source>
        <strain evidence="2">CBS 122368</strain>
    </source>
</reference>
<organism evidence="2 3">
    <name type="scientific">Trematosphaeria pertusa</name>
    <dbReference type="NCBI Taxonomy" id="390896"/>
    <lineage>
        <taxon>Eukaryota</taxon>
        <taxon>Fungi</taxon>
        <taxon>Dikarya</taxon>
        <taxon>Ascomycota</taxon>
        <taxon>Pezizomycotina</taxon>
        <taxon>Dothideomycetes</taxon>
        <taxon>Pleosporomycetidae</taxon>
        <taxon>Pleosporales</taxon>
        <taxon>Massarineae</taxon>
        <taxon>Trematosphaeriaceae</taxon>
        <taxon>Trematosphaeria</taxon>
    </lineage>
</organism>
<dbReference type="RefSeq" id="XP_033684448.1">
    <property type="nucleotide sequence ID" value="XM_033834936.1"/>
</dbReference>
<feature type="compositionally biased region" description="Polar residues" evidence="1">
    <location>
        <begin position="150"/>
        <end position="163"/>
    </location>
</feature>
<gene>
    <name evidence="2" type="ORF">BU26DRAFT_595358</name>
</gene>
<dbReference type="EMBL" id="ML987195">
    <property type="protein sequence ID" value="KAF2249444.1"/>
    <property type="molecule type" value="Genomic_DNA"/>
</dbReference>
<dbReference type="Proteomes" id="UP000800094">
    <property type="component" value="Unassembled WGS sequence"/>
</dbReference>
<feature type="compositionally biased region" description="Basic and acidic residues" evidence="1">
    <location>
        <begin position="81"/>
        <end position="110"/>
    </location>
</feature>
<feature type="compositionally biased region" description="Basic and acidic residues" evidence="1">
    <location>
        <begin position="17"/>
        <end position="27"/>
    </location>
</feature>
<sequence>MERSNNAQAQRQVVSKLEQEHEAKHQQENGPDDELKDQSENDPRNVTISERSEESGHDKKSEQDIAQIVKSEGNFGNKPRSSVDKGEQNVLEEVAKTENHHKIDSRETKINEGNTQRPLPEQGPIRSSLDDIQKWPQPRTWQGHNPAGASRTSLPPSGASSIGSLCPPKTGRLSPGRSLEQLMLQPENIALPNAVTKKKPPPQSTFTQWVTRAQSTKGAKKESAPEQPAAAPEVLAYRMNINLLASYFSNLKNIAAEKSRQDWSSRIVLYDYVGSAQPHGLRRQEPWKSHASAPLYQEFYSTLTNIPENCVQRIVLVEDLTPMLIDLLGATFQIPPHVFEEHLDRSGYGNALESRGNNATWHTRSST</sequence>
<dbReference type="OrthoDB" id="5428055at2759"/>
<dbReference type="AlphaFoldDB" id="A0A6A6IFT4"/>
<name>A0A6A6IFT4_9PLEO</name>
<protein>
    <submittedName>
        <fullName evidence="2">Uncharacterized protein</fullName>
    </submittedName>
</protein>
<accession>A0A6A6IFT4</accession>
<feature type="compositionally biased region" description="Polar residues" evidence="1">
    <location>
        <begin position="1"/>
        <end position="13"/>
    </location>
</feature>
<dbReference type="GeneID" id="54588266"/>
<feature type="region of interest" description="Disordered" evidence="1">
    <location>
        <begin position="1"/>
        <end position="176"/>
    </location>
</feature>
<feature type="compositionally biased region" description="Basic and acidic residues" evidence="1">
    <location>
        <begin position="50"/>
        <end position="63"/>
    </location>
</feature>
<proteinExistence type="predicted"/>
<evidence type="ECO:0000256" key="1">
    <source>
        <dbReference type="SAM" id="MobiDB-lite"/>
    </source>
</evidence>